<feature type="region of interest" description="Disordered" evidence="1">
    <location>
        <begin position="284"/>
        <end position="333"/>
    </location>
</feature>
<dbReference type="Proteomes" id="UP000298030">
    <property type="component" value="Unassembled WGS sequence"/>
</dbReference>
<feature type="compositionally biased region" description="Low complexity" evidence="1">
    <location>
        <begin position="553"/>
        <end position="563"/>
    </location>
</feature>
<evidence type="ECO:0000256" key="1">
    <source>
        <dbReference type="SAM" id="MobiDB-lite"/>
    </source>
</evidence>
<reference evidence="2 3" key="1">
    <citation type="journal article" date="2019" name="Nat. Ecol. Evol.">
        <title>Megaphylogeny resolves global patterns of mushroom evolution.</title>
        <authorList>
            <person name="Varga T."/>
            <person name="Krizsan K."/>
            <person name="Foldi C."/>
            <person name="Dima B."/>
            <person name="Sanchez-Garcia M."/>
            <person name="Sanchez-Ramirez S."/>
            <person name="Szollosi G.J."/>
            <person name="Szarkandi J.G."/>
            <person name="Papp V."/>
            <person name="Albert L."/>
            <person name="Andreopoulos W."/>
            <person name="Angelini C."/>
            <person name="Antonin V."/>
            <person name="Barry K.W."/>
            <person name="Bougher N.L."/>
            <person name="Buchanan P."/>
            <person name="Buyck B."/>
            <person name="Bense V."/>
            <person name="Catcheside P."/>
            <person name="Chovatia M."/>
            <person name="Cooper J."/>
            <person name="Damon W."/>
            <person name="Desjardin D."/>
            <person name="Finy P."/>
            <person name="Geml J."/>
            <person name="Haridas S."/>
            <person name="Hughes K."/>
            <person name="Justo A."/>
            <person name="Karasinski D."/>
            <person name="Kautmanova I."/>
            <person name="Kiss B."/>
            <person name="Kocsube S."/>
            <person name="Kotiranta H."/>
            <person name="LaButti K.M."/>
            <person name="Lechner B.E."/>
            <person name="Liimatainen K."/>
            <person name="Lipzen A."/>
            <person name="Lukacs Z."/>
            <person name="Mihaltcheva S."/>
            <person name="Morgado L.N."/>
            <person name="Niskanen T."/>
            <person name="Noordeloos M.E."/>
            <person name="Ohm R.A."/>
            <person name="Ortiz-Santana B."/>
            <person name="Ovrebo C."/>
            <person name="Racz N."/>
            <person name="Riley R."/>
            <person name="Savchenko A."/>
            <person name="Shiryaev A."/>
            <person name="Soop K."/>
            <person name="Spirin V."/>
            <person name="Szebenyi C."/>
            <person name="Tomsovsky M."/>
            <person name="Tulloss R.E."/>
            <person name="Uehling J."/>
            <person name="Grigoriev I.V."/>
            <person name="Vagvolgyi C."/>
            <person name="Papp T."/>
            <person name="Martin F.M."/>
            <person name="Miettinen O."/>
            <person name="Hibbett D.S."/>
            <person name="Nagy L.G."/>
        </authorList>
    </citation>
    <scope>NUCLEOTIDE SEQUENCE [LARGE SCALE GENOMIC DNA]</scope>
    <source>
        <strain evidence="2 3">FP101781</strain>
    </source>
</reference>
<gene>
    <name evidence="2" type="ORF">FA13DRAFT_1753749</name>
</gene>
<dbReference type="GO" id="GO:0031624">
    <property type="term" value="F:ubiquitin conjugating enzyme binding"/>
    <property type="evidence" value="ECO:0007669"/>
    <property type="project" value="TreeGrafter"/>
</dbReference>
<dbReference type="GO" id="GO:0005829">
    <property type="term" value="C:cytosol"/>
    <property type="evidence" value="ECO:0007669"/>
    <property type="project" value="TreeGrafter"/>
</dbReference>
<protein>
    <submittedName>
        <fullName evidence="2">Uncharacterized protein</fullName>
    </submittedName>
</protein>
<dbReference type="InterPro" id="IPR019193">
    <property type="entry name" value="UBQ-conj_enz_E2-bd_prot"/>
</dbReference>
<organism evidence="2 3">
    <name type="scientific">Coprinellus micaceus</name>
    <name type="common">Glistening ink-cap mushroom</name>
    <name type="synonym">Coprinus micaceus</name>
    <dbReference type="NCBI Taxonomy" id="71717"/>
    <lineage>
        <taxon>Eukaryota</taxon>
        <taxon>Fungi</taxon>
        <taxon>Dikarya</taxon>
        <taxon>Basidiomycota</taxon>
        <taxon>Agaricomycotina</taxon>
        <taxon>Agaricomycetes</taxon>
        <taxon>Agaricomycetidae</taxon>
        <taxon>Agaricales</taxon>
        <taxon>Agaricineae</taxon>
        <taxon>Psathyrellaceae</taxon>
        <taxon>Coprinellus</taxon>
    </lineage>
</organism>
<dbReference type="PANTHER" id="PTHR31531:SF2">
    <property type="entry name" value="E3 UBIQUITIN-PROTEIN LIGASE E3D"/>
    <property type="match status" value="1"/>
</dbReference>
<dbReference type="STRING" id="71717.A0A4Y7TKJ9"/>
<feature type="compositionally biased region" description="Low complexity" evidence="1">
    <location>
        <begin position="1"/>
        <end position="18"/>
    </location>
</feature>
<dbReference type="OrthoDB" id="66510at2759"/>
<evidence type="ECO:0000313" key="3">
    <source>
        <dbReference type="Proteomes" id="UP000298030"/>
    </source>
</evidence>
<name>A0A4Y7TKJ9_COPMI</name>
<dbReference type="AlphaFoldDB" id="A0A4Y7TKJ9"/>
<evidence type="ECO:0000313" key="2">
    <source>
        <dbReference type="EMBL" id="TEB34062.1"/>
    </source>
</evidence>
<dbReference type="GO" id="GO:0061630">
    <property type="term" value="F:ubiquitin protein ligase activity"/>
    <property type="evidence" value="ECO:0007669"/>
    <property type="project" value="TreeGrafter"/>
</dbReference>
<keyword evidence="3" id="KW-1185">Reference proteome</keyword>
<feature type="compositionally biased region" description="Acidic residues" evidence="1">
    <location>
        <begin position="291"/>
        <end position="303"/>
    </location>
</feature>
<dbReference type="GO" id="GO:0030332">
    <property type="term" value="F:cyclin binding"/>
    <property type="evidence" value="ECO:0007669"/>
    <property type="project" value="TreeGrafter"/>
</dbReference>
<dbReference type="GO" id="GO:0043161">
    <property type="term" value="P:proteasome-mediated ubiquitin-dependent protein catabolic process"/>
    <property type="evidence" value="ECO:0007669"/>
    <property type="project" value="TreeGrafter"/>
</dbReference>
<feature type="region of interest" description="Disordered" evidence="1">
    <location>
        <begin position="507"/>
        <end position="567"/>
    </location>
</feature>
<dbReference type="GO" id="GO:0051865">
    <property type="term" value="P:protein autoubiquitination"/>
    <property type="evidence" value="ECO:0007669"/>
    <property type="project" value="TreeGrafter"/>
</dbReference>
<comment type="caution">
    <text evidence="2">The sequence shown here is derived from an EMBL/GenBank/DDBJ whole genome shotgun (WGS) entry which is preliminary data.</text>
</comment>
<dbReference type="GO" id="GO:0000151">
    <property type="term" value="C:ubiquitin ligase complex"/>
    <property type="evidence" value="ECO:0007669"/>
    <property type="project" value="TreeGrafter"/>
</dbReference>
<proteinExistence type="predicted"/>
<dbReference type="GO" id="GO:0006513">
    <property type="term" value="P:protein monoubiquitination"/>
    <property type="evidence" value="ECO:0007669"/>
    <property type="project" value="TreeGrafter"/>
</dbReference>
<feature type="compositionally biased region" description="Basic and acidic residues" evidence="1">
    <location>
        <begin position="312"/>
        <end position="327"/>
    </location>
</feature>
<feature type="region of interest" description="Disordered" evidence="1">
    <location>
        <begin position="1"/>
        <end position="26"/>
    </location>
</feature>
<dbReference type="GO" id="GO:0000209">
    <property type="term" value="P:protein polyubiquitination"/>
    <property type="evidence" value="ECO:0007669"/>
    <property type="project" value="TreeGrafter"/>
</dbReference>
<accession>A0A4Y7TKJ9</accession>
<dbReference type="GO" id="GO:0005634">
    <property type="term" value="C:nucleus"/>
    <property type="evidence" value="ECO:0007669"/>
    <property type="project" value="TreeGrafter"/>
</dbReference>
<feature type="compositionally biased region" description="Low complexity" evidence="1">
    <location>
        <begin position="530"/>
        <end position="540"/>
    </location>
</feature>
<dbReference type="PANTHER" id="PTHR31531">
    <property type="entry name" value="E3 UBIQUITIN-PROTEIN LIGASE E3D FAMILY MEMBER"/>
    <property type="match status" value="1"/>
</dbReference>
<sequence>MATISRPRTAPTASTTSTIANGVPAPFPTELLQQERRAEGSRNPFITSEEHIEQPVVRQAEVEEEEVGQDAGLTDILPSIATLQKSCIMTLNTLLSGSTEWKSIVPDRRHSMPSSPATSSTHQLEANALETLVTNLRTQQTTSEEMVERHQATSEAELARELRERVHSLSPTLSPHDAALANSLATILNYFDRLSSLHASNPTPINASTSTNTPRNADAPPPIDMYDALTRQLNELQFERLTQGSSGASLEMAILWSQIDRELESIVSMCKERTERLPRFYQENLPPQYDYDQDTLYDFDSPPEYDGTGRPSLDKSKHREDNHHLERLSSAASSRISDEKMRLDLEGIAMAIDRLYLVAPQLHNQRVELKSSKLAQLEKARKEGSLSSRKGKEREKQELENIIGMLGKASERKLIDQSVVLEDGMQGLLEKAKMKDIAKREAFVEGLMQHSDAGRMHGQDAVLNPRVKDPSAKLTFPEFIRERVPPDSELLQDPSIKLSLPEFVAQNVPPEELAPKPNGTTGGKHKKNKSSSGSSSRNRSLSAPPLAWLRKNSSSGSSASSSSKNATKSQEQAFDIVYVAENHENLHHVLVFFTTTTGQPTTTTDLIAEILPPFPEHISTGGDHLVVKSGSSSSLPLVLPARTTPGRKEVRVMQGHYEVKLSTVAPLGGPAEEGGDINSPLLDATKLESRGMSYRDLPSEHWEELVEAWMCHSDQKLHDQVIQHGKAGFWPSHGQAYVGGSYLLFEESVVSKQNLLSAQVEDKNHEDWRVCRCLCGAVVGRCTTRFSNSPFEVESSTTTCYRVLKYAIRPVTPNPSDSIRIPLSAFIVEDMMEYVHAHASMRRTKRPRILIWLFKPKMRLAYTTPRSRAIPKSGSIMAAKVLYKLVGPSEAATDLKACVSHRVAALLKESNTAYPEALRTMTGLEVGWLHRR</sequence>
<dbReference type="EMBL" id="QPFP01000010">
    <property type="protein sequence ID" value="TEB34062.1"/>
    <property type="molecule type" value="Genomic_DNA"/>
</dbReference>
<dbReference type="Pfam" id="PF09814">
    <property type="entry name" value="HECT_2"/>
    <property type="match status" value="1"/>
</dbReference>